<dbReference type="SUPFAM" id="SSF53822">
    <property type="entry name" value="Periplasmic binding protein-like I"/>
    <property type="match status" value="1"/>
</dbReference>
<keyword evidence="2 5" id="KW-0238">DNA-binding</keyword>
<dbReference type="EMBL" id="JASOGJ010000002">
    <property type="protein sequence ID" value="MDK6695456.1"/>
    <property type="molecule type" value="Genomic_DNA"/>
</dbReference>
<dbReference type="GO" id="GO:0003677">
    <property type="term" value="F:DNA binding"/>
    <property type="evidence" value="ECO:0007669"/>
    <property type="project" value="UniProtKB-KW"/>
</dbReference>
<feature type="domain" description="HTH lacI-type" evidence="4">
    <location>
        <begin position="19"/>
        <end position="73"/>
    </location>
</feature>
<dbReference type="SMART" id="SM00354">
    <property type="entry name" value="HTH_LACI"/>
    <property type="match status" value="1"/>
</dbReference>
<comment type="caution">
    <text evidence="5">The sequence shown here is derived from an EMBL/GenBank/DDBJ whole genome shotgun (WGS) entry which is preliminary data.</text>
</comment>
<gene>
    <name evidence="5" type="ORF">QP177_02590</name>
</gene>
<dbReference type="Gene3D" id="3.40.50.2300">
    <property type="match status" value="4"/>
</dbReference>
<evidence type="ECO:0000259" key="4">
    <source>
        <dbReference type="PROSITE" id="PS50932"/>
    </source>
</evidence>
<dbReference type="InterPro" id="IPR028082">
    <property type="entry name" value="Peripla_BP_I"/>
</dbReference>
<evidence type="ECO:0000313" key="6">
    <source>
        <dbReference type="Proteomes" id="UP001240561"/>
    </source>
</evidence>
<dbReference type="Pfam" id="PF00356">
    <property type="entry name" value="LacI"/>
    <property type="match status" value="1"/>
</dbReference>
<dbReference type="PANTHER" id="PTHR30146:SF155">
    <property type="entry name" value="ALANINE RACEMASE"/>
    <property type="match status" value="1"/>
</dbReference>
<dbReference type="GO" id="GO:0006355">
    <property type="term" value="P:regulation of DNA-templated transcription"/>
    <property type="evidence" value="ECO:0007669"/>
    <property type="project" value="UniProtKB-ARBA"/>
</dbReference>
<proteinExistence type="predicted"/>
<evidence type="ECO:0000256" key="3">
    <source>
        <dbReference type="ARBA" id="ARBA00023163"/>
    </source>
</evidence>
<accession>A0ABD4ZCN8</accession>
<dbReference type="PROSITE" id="PS50932">
    <property type="entry name" value="HTH_LACI_2"/>
    <property type="match status" value="1"/>
</dbReference>
<protein>
    <submittedName>
        <fullName evidence="5">LacI family DNA-binding transcriptional regulator</fullName>
    </submittedName>
</protein>
<evidence type="ECO:0000256" key="1">
    <source>
        <dbReference type="ARBA" id="ARBA00023015"/>
    </source>
</evidence>
<evidence type="ECO:0000256" key="2">
    <source>
        <dbReference type="ARBA" id="ARBA00023125"/>
    </source>
</evidence>
<dbReference type="AlphaFoldDB" id="A0ABD4ZCN8"/>
<sequence>MDSDSNCCCEHSKQKQLRISLKDIASELGISQTAVSFAINDKPGVSAETKKKVNEAAMKLGWRPVYAAQALGSSRTMTIGFAPTRSYDELKDESFMLHFMAGAQASLSKRRYGLLYQPCSSMKEELATYEDWASRKRVDGVILVNLQDNDPRPARLKELGLFAVLAGGPVDSDWLLSLSIDDSQVMGCILDNLLESGHKRIAYISGDSSLMYSKDRQKSFQMFAAEKNLDKICVEYTGFKPENAARITMDLLNQEDPPTAFIYETEILAIASLKAMTEYLIKRDYEENTLYDHRYYPYKLPAIVSFEDSFICESSYPSITSVQRDASEYGSKVANLLLKVIDGENVKGDRKILTPRLVLRDSTLLYKR</sequence>
<evidence type="ECO:0000313" key="5">
    <source>
        <dbReference type="EMBL" id="MDK6695456.1"/>
    </source>
</evidence>
<dbReference type="InterPro" id="IPR000843">
    <property type="entry name" value="HTH_LacI"/>
</dbReference>
<dbReference type="Proteomes" id="UP001240561">
    <property type="component" value="Unassembled WGS sequence"/>
</dbReference>
<dbReference type="InterPro" id="IPR046335">
    <property type="entry name" value="LacI/GalR-like_sensor"/>
</dbReference>
<reference evidence="5 6" key="1">
    <citation type="submission" date="2023-05" db="EMBL/GenBank/DDBJ databases">
        <title>Cataloging the Phylogenetic Diversity of Human Bladder Bacteria.</title>
        <authorList>
            <person name="Du J."/>
        </authorList>
    </citation>
    <scope>NUCLEOTIDE SEQUENCE [LARGE SCALE GENOMIC DNA]</scope>
    <source>
        <strain evidence="5 6">UMB9230</strain>
    </source>
</reference>
<name>A0ABD4ZCN8_GARVA</name>
<dbReference type="Gene3D" id="1.10.260.40">
    <property type="entry name" value="lambda repressor-like DNA-binding domains"/>
    <property type="match status" value="1"/>
</dbReference>
<organism evidence="5 6">
    <name type="scientific">Gardnerella vaginalis</name>
    <dbReference type="NCBI Taxonomy" id="2702"/>
    <lineage>
        <taxon>Bacteria</taxon>
        <taxon>Bacillati</taxon>
        <taxon>Actinomycetota</taxon>
        <taxon>Actinomycetes</taxon>
        <taxon>Bifidobacteriales</taxon>
        <taxon>Bifidobacteriaceae</taxon>
        <taxon>Gardnerella</taxon>
    </lineage>
</organism>
<keyword evidence="3" id="KW-0804">Transcription</keyword>
<dbReference type="PANTHER" id="PTHR30146">
    <property type="entry name" value="LACI-RELATED TRANSCRIPTIONAL REPRESSOR"/>
    <property type="match status" value="1"/>
</dbReference>
<dbReference type="RefSeq" id="WP_004138026.1">
    <property type="nucleotide sequence ID" value="NZ_CP083171.1"/>
</dbReference>
<dbReference type="SUPFAM" id="SSF47413">
    <property type="entry name" value="lambda repressor-like DNA-binding domains"/>
    <property type="match status" value="1"/>
</dbReference>
<dbReference type="InterPro" id="IPR010982">
    <property type="entry name" value="Lambda_DNA-bd_dom_sf"/>
</dbReference>
<dbReference type="Pfam" id="PF13377">
    <property type="entry name" value="Peripla_BP_3"/>
    <property type="match status" value="2"/>
</dbReference>
<keyword evidence="1" id="KW-0805">Transcription regulation</keyword>